<feature type="transmembrane region" description="Helical" evidence="8">
    <location>
        <begin position="266"/>
        <end position="286"/>
    </location>
</feature>
<keyword evidence="5 8" id="KW-0812">Transmembrane</keyword>
<keyword evidence="10" id="KW-1185">Reference proteome</keyword>
<dbReference type="Proteomes" id="UP000253490">
    <property type="component" value="Unassembled WGS sequence"/>
</dbReference>
<dbReference type="PANTHER" id="PTHR32196">
    <property type="entry name" value="ABC TRANSPORTER PERMEASE PROTEIN YPHD-RELATED-RELATED"/>
    <property type="match status" value="1"/>
</dbReference>
<evidence type="ECO:0000256" key="6">
    <source>
        <dbReference type="ARBA" id="ARBA00022989"/>
    </source>
</evidence>
<name>A0A366I1Y0_9FIRM</name>
<feature type="transmembrane region" description="Helical" evidence="8">
    <location>
        <begin position="50"/>
        <end position="78"/>
    </location>
</feature>
<keyword evidence="6 8" id="KW-1133">Transmembrane helix</keyword>
<evidence type="ECO:0000256" key="7">
    <source>
        <dbReference type="ARBA" id="ARBA00023136"/>
    </source>
</evidence>
<dbReference type="InterPro" id="IPR001851">
    <property type="entry name" value="ABC_transp_permease"/>
</dbReference>
<feature type="transmembrane region" description="Helical" evidence="8">
    <location>
        <begin position="12"/>
        <end position="30"/>
    </location>
</feature>
<gene>
    <name evidence="9" type="ORF">DES36_11427</name>
</gene>
<dbReference type="GO" id="GO:0005886">
    <property type="term" value="C:plasma membrane"/>
    <property type="evidence" value="ECO:0007669"/>
    <property type="project" value="UniProtKB-SubCell"/>
</dbReference>
<dbReference type="PANTHER" id="PTHR32196:SF21">
    <property type="entry name" value="ABC TRANSPORTER PERMEASE PROTEIN YPHD-RELATED"/>
    <property type="match status" value="1"/>
</dbReference>
<dbReference type="GO" id="GO:0022857">
    <property type="term" value="F:transmembrane transporter activity"/>
    <property type="evidence" value="ECO:0007669"/>
    <property type="project" value="InterPro"/>
</dbReference>
<sequence>MSKKMNLSQLWENYGTFIILLAMVAIFGIISPDSFFNKENFIQILLQSSVTILIACGEFFAILIAGIDLSVGSILALSGMVTGKLLVAGISPIISILLGGILLGAVLGAINGTLVNVTKLHPFIITLGTNSIYRGFTLIISDARPIFGFDTAFSSMVSGWLWVIPKPVIIAVVVALILTFITNKTKLGRNIYAMGGNKEAAWYSGINVNMHTLIVFIISGVCAGIAGVVLTARLGSAEPLAATGYETFAIASAIIGGTSFFGGKGVVLKVLVGGIIIGTISNGLNMLAVPTYYQQIVMGALIIGAVTLERVFGATVKGK</sequence>
<dbReference type="AlphaFoldDB" id="A0A366I1Y0"/>
<dbReference type="NCBIfam" id="NF007252">
    <property type="entry name" value="PRK09699.1"/>
    <property type="match status" value="1"/>
</dbReference>
<comment type="subcellular location">
    <subcellularLocation>
        <location evidence="1">Cell membrane</location>
        <topology evidence="1">Multi-pass membrane protein</topology>
    </subcellularLocation>
</comment>
<evidence type="ECO:0000256" key="3">
    <source>
        <dbReference type="ARBA" id="ARBA00022475"/>
    </source>
</evidence>
<dbReference type="EMBL" id="QNRX01000014">
    <property type="protein sequence ID" value="RBP61345.1"/>
    <property type="molecule type" value="Genomic_DNA"/>
</dbReference>
<dbReference type="Pfam" id="PF02653">
    <property type="entry name" value="BPD_transp_2"/>
    <property type="match status" value="1"/>
</dbReference>
<evidence type="ECO:0000256" key="1">
    <source>
        <dbReference type="ARBA" id="ARBA00004651"/>
    </source>
</evidence>
<dbReference type="RefSeq" id="WP_113921173.1">
    <property type="nucleotide sequence ID" value="NZ_CALNCS010000139.1"/>
</dbReference>
<organism evidence="9 10">
    <name type="scientific">Alkalibaculum bacchi</name>
    <dbReference type="NCBI Taxonomy" id="645887"/>
    <lineage>
        <taxon>Bacteria</taxon>
        <taxon>Bacillati</taxon>
        <taxon>Bacillota</taxon>
        <taxon>Clostridia</taxon>
        <taxon>Eubacteriales</taxon>
        <taxon>Eubacteriaceae</taxon>
        <taxon>Alkalibaculum</taxon>
    </lineage>
</organism>
<keyword evidence="2" id="KW-0813">Transport</keyword>
<reference evidence="9 10" key="1">
    <citation type="submission" date="2018-06" db="EMBL/GenBank/DDBJ databases">
        <title>Genomic Encyclopedia of Type Strains, Phase IV (KMG-IV): sequencing the most valuable type-strain genomes for metagenomic binning, comparative biology and taxonomic classification.</title>
        <authorList>
            <person name="Goeker M."/>
        </authorList>
    </citation>
    <scope>NUCLEOTIDE SEQUENCE [LARGE SCALE GENOMIC DNA]</scope>
    <source>
        <strain evidence="9 10">DSM 22112</strain>
    </source>
</reference>
<evidence type="ECO:0000256" key="4">
    <source>
        <dbReference type="ARBA" id="ARBA00022519"/>
    </source>
</evidence>
<dbReference type="CDD" id="cd06579">
    <property type="entry name" value="TM_PBP1_transp_AraH_like"/>
    <property type="match status" value="1"/>
</dbReference>
<accession>A0A366I1Y0</accession>
<keyword evidence="4" id="KW-0997">Cell inner membrane</keyword>
<feature type="transmembrane region" description="Helical" evidence="8">
    <location>
        <begin position="240"/>
        <end position="261"/>
    </location>
</feature>
<feature type="transmembrane region" description="Helical" evidence="8">
    <location>
        <begin position="292"/>
        <end position="312"/>
    </location>
</feature>
<evidence type="ECO:0000313" key="10">
    <source>
        <dbReference type="Proteomes" id="UP000253490"/>
    </source>
</evidence>
<evidence type="ECO:0000256" key="2">
    <source>
        <dbReference type="ARBA" id="ARBA00022448"/>
    </source>
</evidence>
<dbReference type="OrthoDB" id="9813906at2"/>
<evidence type="ECO:0000256" key="5">
    <source>
        <dbReference type="ARBA" id="ARBA00022692"/>
    </source>
</evidence>
<keyword evidence="3" id="KW-1003">Cell membrane</keyword>
<feature type="transmembrane region" description="Helical" evidence="8">
    <location>
        <begin position="213"/>
        <end position="234"/>
    </location>
</feature>
<keyword evidence="7 8" id="KW-0472">Membrane</keyword>
<evidence type="ECO:0000256" key="8">
    <source>
        <dbReference type="SAM" id="Phobius"/>
    </source>
</evidence>
<evidence type="ECO:0000313" key="9">
    <source>
        <dbReference type="EMBL" id="RBP61345.1"/>
    </source>
</evidence>
<feature type="transmembrane region" description="Helical" evidence="8">
    <location>
        <begin position="85"/>
        <end position="110"/>
    </location>
</feature>
<feature type="transmembrane region" description="Helical" evidence="8">
    <location>
        <begin position="159"/>
        <end position="181"/>
    </location>
</feature>
<protein>
    <submittedName>
        <fullName evidence="9">Allose ABC transporter membrane protein</fullName>
    </submittedName>
</protein>
<proteinExistence type="predicted"/>
<comment type="caution">
    <text evidence="9">The sequence shown here is derived from an EMBL/GenBank/DDBJ whole genome shotgun (WGS) entry which is preliminary data.</text>
</comment>